<dbReference type="CDD" id="cd22756">
    <property type="entry name" value="OTU_OTUD3-like"/>
    <property type="match status" value="1"/>
</dbReference>
<dbReference type="Gene3D" id="3.90.70.80">
    <property type="match status" value="1"/>
</dbReference>
<feature type="compositionally biased region" description="Low complexity" evidence="1">
    <location>
        <begin position="242"/>
        <end position="256"/>
    </location>
</feature>
<dbReference type="STRING" id="1215338.A0A059IZ89"/>
<dbReference type="InterPro" id="IPR038765">
    <property type="entry name" value="Papain-like_cys_pep_sf"/>
</dbReference>
<feature type="region of interest" description="Disordered" evidence="1">
    <location>
        <begin position="207"/>
        <end position="262"/>
    </location>
</feature>
<dbReference type="InterPro" id="IPR003323">
    <property type="entry name" value="OTU_dom"/>
</dbReference>
<dbReference type="InterPro" id="IPR050704">
    <property type="entry name" value="Peptidase_C85-like"/>
</dbReference>
<dbReference type="GO" id="GO:0004843">
    <property type="term" value="F:cysteine-type deubiquitinase activity"/>
    <property type="evidence" value="ECO:0007669"/>
    <property type="project" value="TreeGrafter"/>
</dbReference>
<reference evidence="3 4" key="1">
    <citation type="submission" date="2014-02" db="EMBL/GenBank/DDBJ databases">
        <title>The Genome Sequence of Trichophyton interdigitale MR816.</title>
        <authorList>
            <consortium name="The Broad Institute Genomics Platform"/>
            <person name="Cuomo C.A."/>
            <person name="White T.C."/>
            <person name="Graser Y."/>
            <person name="Martinez-Rossi N."/>
            <person name="Heitman J."/>
            <person name="Young S.K."/>
            <person name="Zeng Q."/>
            <person name="Gargeya S."/>
            <person name="Abouelleil A."/>
            <person name="Alvarado L."/>
            <person name="Chapman S.B."/>
            <person name="Gainer-Dewar J."/>
            <person name="Goldberg J."/>
            <person name="Griggs A."/>
            <person name="Gujja S."/>
            <person name="Hansen M."/>
            <person name="Howarth C."/>
            <person name="Imamovic A."/>
            <person name="Larimer J."/>
            <person name="Martinez D."/>
            <person name="Murphy C."/>
            <person name="Pearson M.D."/>
            <person name="Persinoti G."/>
            <person name="Poon T."/>
            <person name="Priest M."/>
            <person name="Roberts A.D."/>
            <person name="Saif S."/>
            <person name="Shea T.D."/>
            <person name="Sykes S.N."/>
            <person name="Wortman J."/>
            <person name="Nusbaum C."/>
            <person name="Birren B."/>
        </authorList>
    </citation>
    <scope>NUCLEOTIDE SEQUENCE [LARGE SCALE GENOMIC DNA]</scope>
    <source>
        <strain evidence="3 4">MR816</strain>
    </source>
</reference>
<evidence type="ECO:0000256" key="1">
    <source>
        <dbReference type="SAM" id="MobiDB-lite"/>
    </source>
</evidence>
<accession>A0A059IZ89</accession>
<evidence type="ECO:0000259" key="2">
    <source>
        <dbReference type="PROSITE" id="PS50802"/>
    </source>
</evidence>
<sequence>MADSISHRRIVPIMSPARLTSRPGGKGPGKQTGGAKMLQEEDLHIECLKERRLYAVPTPGDGNCLFYSLSDQLYGHQGRQGEIRERLVEHIRTNAAYFVQFVPDVGGERRAPRRAAAARSKSQSYSDRAATSEGQWAKFEKLLTQMKETGFWGGSVEIQAFCQAYQRDVYVYTDQGITPFTSEGSLEGRENQPVHIAYHNFQHYSSVRSVDGPHDGVPELSRPLGCQGSSSSSEERQDEASSRSASASTDDSTAATTIGETCQNPTTIAEAFPDIDDDTLRCALRRFVADLEGESSVDIDEETFRAVLPAVEADFIRSMQSLRDGPASASTTQDCRSSSQPPSLVAGGSGSSTLTTPASTPASVCAPVSEPPDAAVRPTATSTSTTAASVSPTKPPRRRLIRGIRPTARTLLRASSSRSSSRNSTASKRSAGRSDDEEEDGDDDELPLIRRRRGRDRKRRILQDVTLGISNAGTSTDDEDCRIISVRLRDVAEDDDGGSGGKVDGPASSETPEGEEEEEPSSNERASTPGESDSEFEDD</sequence>
<dbReference type="AlphaFoldDB" id="A0A059IZ89"/>
<feature type="region of interest" description="Disordered" evidence="1">
    <location>
        <begin position="1"/>
        <end position="36"/>
    </location>
</feature>
<feature type="compositionally biased region" description="Acidic residues" evidence="1">
    <location>
        <begin position="435"/>
        <end position="446"/>
    </location>
</feature>
<dbReference type="HOGENOM" id="CLU_046150_0_0_1"/>
<feature type="compositionally biased region" description="Low complexity" evidence="1">
    <location>
        <begin position="343"/>
        <end position="364"/>
    </location>
</feature>
<dbReference type="Proteomes" id="UP000024533">
    <property type="component" value="Unassembled WGS sequence"/>
</dbReference>
<protein>
    <recommendedName>
        <fullName evidence="2">OTU domain-containing protein</fullName>
    </recommendedName>
</protein>
<feature type="compositionally biased region" description="Polar residues" evidence="1">
    <location>
        <begin position="328"/>
        <end position="342"/>
    </location>
</feature>
<dbReference type="GO" id="GO:0016579">
    <property type="term" value="P:protein deubiquitination"/>
    <property type="evidence" value="ECO:0007669"/>
    <property type="project" value="TreeGrafter"/>
</dbReference>
<dbReference type="OrthoDB" id="409956at2759"/>
<dbReference type="OMA" id="IHIAFHD"/>
<feature type="region of interest" description="Disordered" evidence="1">
    <location>
        <begin position="322"/>
        <end position="539"/>
    </location>
</feature>
<dbReference type="PROSITE" id="PS50802">
    <property type="entry name" value="OTU"/>
    <property type="match status" value="1"/>
</dbReference>
<dbReference type="PANTHER" id="PTHR12419:SF7">
    <property type="entry name" value="OTU DOMAIN-CONTAINING PROTEIN 3"/>
    <property type="match status" value="1"/>
</dbReference>
<proteinExistence type="predicted"/>
<feature type="domain" description="OTU" evidence="2">
    <location>
        <begin position="53"/>
        <end position="210"/>
    </location>
</feature>
<evidence type="ECO:0000313" key="3">
    <source>
        <dbReference type="EMBL" id="KDB20733.1"/>
    </source>
</evidence>
<keyword evidence="4" id="KW-1185">Reference proteome</keyword>
<feature type="compositionally biased region" description="Low complexity" evidence="1">
    <location>
        <begin position="374"/>
        <end position="392"/>
    </location>
</feature>
<organism evidence="3 4">
    <name type="scientific">Trichophyton interdigitale (strain MR816)</name>
    <dbReference type="NCBI Taxonomy" id="1215338"/>
    <lineage>
        <taxon>Eukaryota</taxon>
        <taxon>Fungi</taxon>
        <taxon>Dikarya</taxon>
        <taxon>Ascomycota</taxon>
        <taxon>Pezizomycotina</taxon>
        <taxon>Eurotiomycetes</taxon>
        <taxon>Eurotiomycetidae</taxon>
        <taxon>Onygenales</taxon>
        <taxon>Arthrodermataceae</taxon>
        <taxon>Trichophyton</taxon>
    </lineage>
</organism>
<dbReference type="PANTHER" id="PTHR12419">
    <property type="entry name" value="OTU DOMAIN CONTAINING PROTEIN"/>
    <property type="match status" value="1"/>
</dbReference>
<dbReference type="SUPFAM" id="SSF54001">
    <property type="entry name" value="Cysteine proteinases"/>
    <property type="match status" value="1"/>
</dbReference>
<comment type="caution">
    <text evidence="3">The sequence shown here is derived from an EMBL/GenBank/DDBJ whole genome shotgun (WGS) entry which is preliminary data.</text>
</comment>
<name>A0A059IZ89_TRIIM</name>
<dbReference type="EMBL" id="AOKY01000710">
    <property type="protein sequence ID" value="KDB20733.1"/>
    <property type="molecule type" value="Genomic_DNA"/>
</dbReference>
<dbReference type="Pfam" id="PF02338">
    <property type="entry name" value="OTU"/>
    <property type="match status" value="1"/>
</dbReference>
<feature type="compositionally biased region" description="Basic residues" evidence="1">
    <location>
        <begin position="449"/>
        <end position="460"/>
    </location>
</feature>
<evidence type="ECO:0000313" key="4">
    <source>
        <dbReference type="Proteomes" id="UP000024533"/>
    </source>
</evidence>
<feature type="compositionally biased region" description="Low complexity" evidence="1">
    <location>
        <begin position="403"/>
        <end position="429"/>
    </location>
</feature>
<feature type="compositionally biased region" description="Acidic residues" evidence="1">
    <location>
        <begin position="512"/>
        <end position="521"/>
    </location>
</feature>
<gene>
    <name evidence="3" type="ORF">H109_07319</name>
</gene>